<keyword evidence="3" id="KW-1185">Reference proteome</keyword>
<keyword evidence="2" id="KW-0472">Membrane</keyword>
<feature type="region of interest" description="Disordered" evidence="1">
    <location>
        <begin position="114"/>
        <end position="160"/>
    </location>
</feature>
<accession>A0A6J2U9J4</accession>
<keyword evidence="2" id="KW-0812">Transmembrane</keyword>
<feature type="transmembrane region" description="Helical" evidence="2">
    <location>
        <begin position="38"/>
        <end position="55"/>
    </location>
</feature>
<feature type="transmembrane region" description="Helical" evidence="2">
    <location>
        <begin position="166"/>
        <end position="183"/>
    </location>
</feature>
<evidence type="ECO:0000313" key="4">
    <source>
        <dbReference type="RefSeq" id="XP_030383847.1"/>
    </source>
</evidence>
<dbReference type="OrthoDB" id="8009808at2759"/>
<gene>
    <name evidence="4" type="primary">LOC115631272</name>
</gene>
<dbReference type="RefSeq" id="XP_030383847.1">
    <property type="nucleotide sequence ID" value="XM_030527987.1"/>
</dbReference>
<sequence>MKKEMKTQIEEAETPNADDKLKISPDLTFEPRQNNNHYVVPVGLLIVLVTIYLMVEGLQLNYKRFSESSVAATKLNTIQNEAMAPQMLPTCIELDIFTEQQDDKSLSFSNARNQLMKPNPQSKATKRKAQNGNAGSKLSKVPRMNKQLEMSNKKDSPKKSNTAEPIIYLFALVFIYLLLKAASDINQHYKSQNKGDKRLRRCSLQSYAQAHKDRRASKGISPKSFPKF</sequence>
<protein>
    <submittedName>
        <fullName evidence="4">Uncharacterized protein LOC115631272</fullName>
    </submittedName>
</protein>
<name>A0A6J2U9J4_DROLE</name>
<keyword evidence="2" id="KW-1133">Transmembrane helix</keyword>
<evidence type="ECO:0000256" key="2">
    <source>
        <dbReference type="SAM" id="Phobius"/>
    </source>
</evidence>
<evidence type="ECO:0000256" key="1">
    <source>
        <dbReference type="SAM" id="MobiDB-lite"/>
    </source>
</evidence>
<dbReference type="Proteomes" id="UP000504634">
    <property type="component" value="Unplaced"/>
</dbReference>
<proteinExistence type="predicted"/>
<reference evidence="4" key="1">
    <citation type="submission" date="2025-08" db="UniProtKB">
        <authorList>
            <consortium name="RefSeq"/>
        </authorList>
    </citation>
    <scope>IDENTIFICATION</scope>
    <source>
        <strain evidence="4">11010-0011.00</strain>
        <tissue evidence="4">Whole body</tissue>
    </source>
</reference>
<feature type="region of interest" description="Disordered" evidence="1">
    <location>
        <begin position="209"/>
        <end position="228"/>
    </location>
</feature>
<organism evidence="3 4">
    <name type="scientific">Drosophila lebanonensis</name>
    <name type="common">Fruit fly</name>
    <name type="synonym">Scaptodrosophila lebanonensis</name>
    <dbReference type="NCBI Taxonomy" id="7225"/>
    <lineage>
        <taxon>Eukaryota</taxon>
        <taxon>Metazoa</taxon>
        <taxon>Ecdysozoa</taxon>
        <taxon>Arthropoda</taxon>
        <taxon>Hexapoda</taxon>
        <taxon>Insecta</taxon>
        <taxon>Pterygota</taxon>
        <taxon>Neoptera</taxon>
        <taxon>Endopterygota</taxon>
        <taxon>Diptera</taxon>
        <taxon>Brachycera</taxon>
        <taxon>Muscomorpha</taxon>
        <taxon>Ephydroidea</taxon>
        <taxon>Drosophilidae</taxon>
        <taxon>Scaptodrosophila</taxon>
    </lineage>
</organism>
<dbReference type="GeneID" id="115631272"/>
<dbReference type="AlphaFoldDB" id="A0A6J2U9J4"/>
<evidence type="ECO:0000313" key="3">
    <source>
        <dbReference type="Proteomes" id="UP000504634"/>
    </source>
</evidence>